<dbReference type="AlphaFoldDB" id="A0A5S9PZ77"/>
<organism evidence="1 2">
    <name type="scientific">BD1-7 clade bacterium</name>
    <dbReference type="NCBI Taxonomy" id="2029982"/>
    <lineage>
        <taxon>Bacteria</taxon>
        <taxon>Pseudomonadati</taxon>
        <taxon>Pseudomonadota</taxon>
        <taxon>Gammaproteobacteria</taxon>
        <taxon>Cellvibrionales</taxon>
        <taxon>Spongiibacteraceae</taxon>
        <taxon>BD1-7 clade</taxon>
    </lineage>
</organism>
<dbReference type="Proteomes" id="UP000434580">
    <property type="component" value="Unassembled WGS sequence"/>
</dbReference>
<dbReference type="EMBL" id="CACSII010000016">
    <property type="protein sequence ID" value="CAA0110099.1"/>
    <property type="molecule type" value="Genomic_DNA"/>
</dbReference>
<evidence type="ECO:0000313" key="1">
    <source>
        <dbReference type="EMBL" id="CAA0110099.1"/>
    </source>
</evidence>
<accession>A0A5S9PZ77</accession>
<reference evidence="1 2" key="1">
    <citation type="submission" date="2019-11" db="EMBL/GenBank/DDBJ databases">
        <authorList>
            <person name="Holert J."/>
        </authorList>
    </citation>
    <scope>NUCLEOTIDE SEQUENCE [LARGE SCALE GENOMIC DNA]</scope>
    <source>
        <strain evidence="1">BC5_2</strain>
    </source>
</reference>
<gene>
    <name evidence="1" type="ORF">DPBNPPHM_01348</name>
</gene>
<name>A0A5S9PZ77_9GAMM</name>
<protein>
    <submittedName>
        <fullName evidence="1">Uncharacterized protein</fullName>
    </submittedName>
</protein>
<proteinExistence type="predicted"/>
<sequence>MSTDFHHDPCAKRTRILFDLKLSMTKILSIQFNTPKHDIAIRSNAIRTHVLRAVSVIIMSGFIVGCGSESSQTEEALKPDPKTLPYGDGNLTHKSIINNQTAYISPQCYTKTQGADGKTHNPCFSCHTQSKAPNHLADDGLQEAYDFSNYSKTNRWSNLFKDRSKEVAAQSDAAILRYVRQNNYVDQQGNLLLAEKLNELPENWDTDDNGQWNGYRPDSYFNFDENGYDRNPEGEYTGWRAFAYYPFLGTFWPTNGSTDDVLIRLPEVFSLNTAGDFDLVVSQLNHAIVESLIKQKSIAISPTDETIYGVDLDQNGELAIASTVVFQWQPPTFDFKTDRYRGYTMWYVGKATEAQRENQVKLGAGLYPVGTEFLHSVRYIDLDDSRKPTMAARMKELRYAKKHTWNSDRQHKLFAEEEAYERLIRPEVARVVPGNMEYGLDNGTGWTYQGFIEDQQGDLRPQTYEETLFCMGCHSTVGAIADSTFVFQRKFEHAAFQHGWYHWSDKGLEGIAEPRLPNGQYEYSTYLQHNGAGDEFRANDELQARFFNADGSLNAAAISDLRKDVSTLLLPSAERALMLNKAYRVIVNEQSYIYGRDAHVKPLSNVHKAVEVGESTGLNAVDVR</sequence>
<evidence type="ECO:0000313" key="2">
    <source>
        <dbReference type="Proteomes" id="UP000434580"/>
    </source>
</evidence>